<evidence type="ECO:0000259" key="7">
    <source>
        <dbReference type="Pfam" id="PF03151"/>
    </source>
</evidence>
<dbReference type="GO" id="GO:0016020">
    <property type="term" value="C:membrane"/>
    <property type="evidence" value="ECO:0007669"/>
    <property type="project" value="UniProtKB-SubCell"/>
</dbReference>
<evidence type="ECO:0000313" key="8">
    <source>
        <dbReference type="EMBL" id="KAJ4845705.1"/>
    </source>
</evidence>
<gene>
    <name evidence="8" type="primary">GFT1_3</name>
    <name evidence="8" type="ORF">Tsubulata_042418</name>
</gene>
<accession>A0A9Q0GB25</accession>
<comment type="caution">
    <text evidence="8">The sequence shown here is derived from an EMBL/GenBank/DDBJ whole genome shotgun (WGS) entry which is preliminary data.</text>
</comment>
<feature type="transmembrane region" description="Helical" evidence="6">
    <location>
        <begin position="47"/>
        <end position="67"/>
    </location>
</feature>
<dbReference type="InterPro" id="IPR050186">
    <property type="entry name" value="TPT_transporter"/>
</dbReference>
<feature type="transmembrane region" description="Helical" evidence="6">
    <location>
        <begin position="156"/>
        <end position="176"/>
    </location>
</feature>
<evidence type="ECO:0000256" key="3">
    <source>
        <dbReference type="ARBA" id="ARBA00022989"/>
    </source>
</evidence>
<comment type="subcellular location">
    <subcellularLocation>
        <location evidence="1">Membrane</location>
        <topology evidence="1">Multi-pass membrane protein</topology>
    </subcellularLocation>
</comment>
<reference evidence="8" key="2">
    <citation type="journal article" date="2023" name="Plants (Basel)">
        <title>Annotation of the Turnera subulata (Passifloraceae) Draft Genome Reveals the S-Locus Evolved after the Divergence of Turneroideae from Passifloroideae in a Stepwise Manner.</title>
        <authorList>
            <person name="Henning P.M."/>
            <person name="Roalson E.H."/>
            <person name="Mir W."/>
            <person name="McCubbin A.G."/>
            <person name="Shore J.S."/>
        </authorList>
    </citation>
    <scope>NUCLEOTIDE SEQUENCE</scope>
    <source>
        <strain evidence="8">F60SS</strain>
    </source>
</reference>
<sequence>MSSIRVDSSKQLATTSLVVGYALCSSLLAVINKLAITKFNYPGLLTALQYLTSALGVWVLGKVGFLHHDAFTLETAKKFLPAAIVFYLAIFTNTNLLRHANVDTFIVFRSLTPLLVAIADTVFRKQPVPSKLTFVALFIILGGAVGYVATDSAFTLTAYSWAFAYLVTITSEMVYIKHIVSSIGLNTWGLVFYNNLLSLIIAPLFWVLTGEYREVFTSLASRADNWFEFDAFFAVALSCVFGLAISFFGFAARKAISATAFTVTGVVNKFLTVVINVMIWDKHASPFGLLCLLFTLSGGVLYQQSVTGGSSPPVQREPVSKQMDGMDGDEEDQLLKKNGGGED</sequence>
<keyword evidence="9" id="KW-1185">Reference proteome</keyword>
<feature type="transmembrane region" description="Helical" evidence="6">
    <location>
        <begin position="188"/>
        <end position="209"/>
    </location>
</feature>
<keyword evidence="2 6" id="KW-0812">Transmembrane</keyword>
<feature type="transmembrane region" description="Helical" evidence="6">
    <location>
        <begin position="12"/>
        <end position="35"/>
    </location>
</feature>
<evidence type="ECO:0000256" key="1">
    <source>
        <dbReference type="ARBA" id="ARBA00004141"/>
    </source>
</evidence>
<dbReference type="InterPro" id="IPR004853">
    <property type="entry name" value="Sugar_P_trans_dom"/>
</dbReference>
<evidence type="ECO:0000256" key="2">
    <source>
        <dbReference type="ARBA" id="ARBA00022692"/>
    </source>
</evidence>
<evidence type="ECO:0000256" key="5">
    <source>
        <dbReference type="SAM" id="MobiDB-lite"/>
    </source>
</evidence>
<keyword evidence="4 6" id="KW-0472">Membrane</keyword>
<evidence type="ECO:0000256" key="4">
    <source>
        <dbReference type="ARBA" id="ARBA00023136"/>
    </source>
</evidence>
<name>A0A9Q0GB25_9ROSI</name>
<feature type="region of interest" description="Disordered" evidence="5">
    <location>
        <begin position="306"/>
        <end position="343"/>
    </location>
</feature>
<feature type="transmembrane region" description="Helical" evidence="6">
    <location>
        <begin position="285"/>
        <end position="302"/>
    </location>
</feature>
<feature type="transmembrane region" description="Helical" evidence="6">
    <location>
        <begin position="79"/>
        <end position="98"/>
    </location>
</feature>
<feature type="transmembrane region" description="Helical" evidence="6">
    <location>
        <begin position="132"/>
        <end position="150"/>
    </location>
</feature>
<dbReference type="AlphaFoldDB" id="A0A9Q0GB25"/>
<keyword evidence="3 6" id="KW-1133">Transmembrane helix</keyword>
<reference evidence="8" key="1">
    <citation type="submission" date="2022-02" db="EMBL/GenBank/DDBJ databases">
        <authorList>
            <person name="Henning P.M."/>
            <person name="McCubbin A.G."/>
            <person name="Shore J.S."/>
        </authorList>
    </citation>
    <scope>NUCLEOTIDE SEQUENCE</scope>
    <source>
        <strain evidence="8">F60SS</strain>
        <tissue evidence="8">Leaves</tissue>
    </source>
</reference>
<organism evidence="8 9">
    <name type="scientific">Turnera subulata</name>
    <dbReference type="NCBI Taxonomy" id="218843"/>
    <lineage>
        <taxon>Eukaryota</taxon>
        <taxon>Viridiplantae</taxon>
        <taxon>Streptophyta</taxon>
        <taxon>Embryophyta</taxon>
        <taxon>Tracheophyta</taxon>
        <taxon>Spermatophyta</taxon>
        <taxon>Magnoliopsida</taxon>
        <taxon>eudicotyledons</taxon>
        <taxon>Gunneridae</taxon>
        <taxon>Pentapetalae</taxon>
        <taxon>rosids</taxon>
        <taxon>fabids</taxon>
        <taxon>Malpighiales</taxon>
        <taxon>Passifloraceae</taxon>
        <taxon>Turnera</taxon>
    </lineage>
</organism>
<feature type="transmembrane region" description="Helical" evidence="6">
    <location>
        <begin position="229"/>
        <end position="251"/>
    </location>
</feature>
<proteinExistence type="predicted"/>
<dbReference type="Pfam" id="PF03151">
    <property type="entry name" value="TPT"/>
    <property type="match status" value="1"/>
</dbReference>
<dbReference type="Proteomes" id="UP001141552">
    <property type="component" value="Unassembled WGS sequence"/>
</dbReference>
<evidence type="ECO:0000313" key="9">
    <source>
        <dbReference type="Proteomes" id="UP001141552"/>
    </source>
</evidence>
<dbReference type="PANTHER" id="PTHR11132">
    <property type="entry name" value="SOLUTE CARRIER FAMILY 35"/>
    <property type="match status" value="1"/>
</dbReference>
<dbReference type="OrthoDB" id="417037at2759"/>
<feature type="transmembrane region" description="Helical" evidence="6">
    <location>
        <begin position="258"/>
        <end position="279"/>
    </location>
</feature>
<feature type="domain" description="Sugar phosphate transporter" evidence="7">
    <location>
        <begin position="22"/>
        <end position="302"/>
    </location>
</feature>
<evidence type="ECO:0000256" key="6">
    <source>
        <dbReference type="SAM" id="Phobius"/>
    </source>
</evidence>
<protein>
    <submittedName>
        <fullName evidence="8">GDP-fucose transporter 1</fullName>
    </submittedName>
</protein>
<dbReference type="EMBL" id="JAKUCV010001599">
    <property type="protein sequence ID" value="KAJ4845705.1"/>
    <property type="molecule type" value="Genomic_DNA"/>
</dbReference>